<name>A0A9E5MMG5_9GAMM</name>
<dbReference type="SUPFAM" id="SSF50022">
    <property type="entry name" value="ISP domain"/>
    <property type="match status" value="1"/>
</dbReference>
<evidence type="ECO:0000313" key="7">
    <source>
        <dbReference type="Proteomes" id="UP000787472"/>
    </source>
</evidence>
<dbReference type="PANTHER" id="PTHR40261:SF1">
    <property type="entry name" value="RIESKE DOMAIN-CONTAINING PROTEIN"/>
    <property type="match status" value="1"/>
</dbReference>
<evidence type="ECO:0000259" key="5">
    <source>
        <dbReference type="PROSITE" id="PS51296"/>
    </source>
</evidence>
<accession>A0A9E5MMG5</accession>
<evidence type="ECO:0000256" key="2">
    <source>
        <dbReference type="ARBA" id="ARBA00022723"/>
    </source>
</evidence>
<dbReference type="GO" id="GO:0051537">
    <property type="term" value="F:2 iron, 2 sulfur cluster binding"/>
    <property type="evidence" value="ECO:0007669"/>
    <property type="project" value="UniProtKB-KW"/>
</dbReference>
<dbReference type="Gene3D" id="2.102.10.10">
    <property type="entry name" value="Rieske [2Fe-2S] iron-sulphur domain"/>
    <property type="match status" value="1"/>
</dbReference>
<keyword evidence="7" id="KW-1185">Reference proteome</keyword>
<evidence type="ECO:0000256" key="1">
    <source>
        <dbReference type="ARBA" id="ARBA00022714"/>
    </source>
</evidence>
<proteinExistence type="predicted"/>
<dbReference type="AlphaFoldDB" id="A0A9E5MMG5"/>
<feature type="domain" description="Rieske" evidence="5">
    <location>
        <begin position="2"/>
        <end position="103"/>
    </location>
</feature>
<dbReference type="GO" id="GO:0046872">
    <property type="term" value="F:metal ion binding"/>
    <property type="evidence" value="ECO:0007669"/>
    <property type="project" value="UniProtKB-KW"/>
</dbReference>
<keyword evidence="4" id="KW-0411">Iron-sulfur</keyword>
<dbReference type="PANTHER" id="PTHR40261">
    <property type="match status" value="1"/>
</dbReference>
<dbReference type="EMBL" id="JAAONZ010000010">
    <property type="protein sequence ID" value="NHO66500.1"/>
    <property type="molecule type" value="Genomic_DNA"/>
</dbReference>
<protein>
    <submittedName>
        <fullName evidence="6">Rieske (2Fe-2S) protein</fullName>
    </submittedName>
</protein>
<dbReference type="CDD" id="cd03467">
    <property type="entry name" value="Rieske"/>
    <property type="match status" value="1"/>
</dbReference>
<evidence type="ECO:0000256" key="3">
    <source>
        <dbReference type="ARBA" id="ARBA00023004"/>
    </source>
</evidence>
<keyword evidence="2" id="KW-0479">Metal-binding</keyword>
<dbReference type="PROSITE" id="PS51296">
    <property type="entry name" value="RIESKE"/>
    <property type="match status" value="1"/>
</dbReference>
<organism evidence="6 7">
    <name type="scientific">Pseudomaricurvus hydrocarbonicus</name>
    <dbReference type="NCBI Taxonomy" id="1470433"/>
    <lineage>
        <taxon>Bacteria</taxon>
        <taxon>Pseudomonadati</taxon>
        <taxon>Pseudomonadota</taxon>
        <taxon>Gammaproteobacteria</taxon>
        <taxon>Cellvibrionales</taxon>
        <taxon>Cellvibrionaceae</taxon>
        <taxon>Pseudomaricurvus</taxon>
    </lineage>
</organism>
<keyword evidence="1" id="KW-0001">2Fe-2S</keyword>
<dbReference type="Pfam" id="PF00355">
    <property type="entry name" value="Rieske"/>
    <property type="match status" value="1"/>
</dbReference>
<dbReference type="InterPro" id="IPR036922">
    <property type="entry name" value="Rieske_2Fe-2S_sf"/>
</dbReference>
<evidence type="ECO:0000256" key="4">
    <source>
        <dbReference type="ARBA" id="ARBA00023014"/>
    </source>
</evidence>
<dbReference type="Proteomes" id="UP000787472">
    <property type="component" value="Unassembled WGS sequence"/>
</dbReference>
<gene>
    <name evidence="6" type="ORF">G8770_13205</name>
</gene>
<dbReference type="InterPro" id="IPR017941">
    <property type="entry name" value="Rieske_2Fe-2S"/>
</dbReference>
<reference evidence="6" key="1">
    <citation type="submission" date="2020-03" db="EMBL/GenBank/DDBJ databases">
        <authorList>
            <person name="Guo F."/>
        </authorList>
    </citation>
    <scope>NUCLEOTIDE SEQUENCE</scope>
    <source>
        <strain evidence="6">JCM 30134</strain>
    </source>
</reference>
<keyword evidence="3" id="KW-0408">Iron</keyword>
<sequence>MIFLCPLQDLSNHQSKGFSLNEQPIFVIRQNQKVYAYRNRCPHLGIQLEWLPDKFLDIDGDLIQCATHGALFSIDDGYCVSGPCGGQSLQALAVDIREGEVWVETPPAERR</sequence>
<comment type="caution">
    <text evidence="6">The sequence shown here is derived from an EMBL/GenBank/DDBJ whole genome shotgun (WGS) entry which is preliminary data.</text>
</comment>
<evidence type="ECO:0000313" key="6">
    <source>
        <dbReference type="EMBL" id="NHO66500.1"/>
    </source>
</evidence>